<geneLocation type="mitochondrion" evidence="1"/>
<keyword evidence="1" id="KW-0496">Mitochondrion</keyword>
<organism evidence="1">
    <name type="scientific">Picea glauca</name>
    <name type="common">White spruce</name>
    <name type="synonym">Pinus glauca</name>
    <dbReference type="NCBI Taxonomy" id="3330"/>
    <lineage>
        <taxon>Eukaryota</taxon>
        <taxon>Viridiplantae</taxon>
        <taxon>Streptophyta</taxon>
        <taxon>Embryophyta</taxon>
        <taxon>Tracheophyta</taxon>
        <taxon>Spermatophyta</taxon>
        <taxon>Pinopsida</taxon>
        <taxon>Pinidae</taxon>
        <taxon>Conifers I</taxon>
        <taxon>Pinales</taxon>
        <taxon>Pinaceae</taxon>
        <taxon>Picea</taxon>
    </lineage>
</organism>
<sequence>MFTKLSMPACNFTVTATTVSPMTDMVFHKTRVLWFLQLCLNLYKSIISSRFSVYVVKMLAHSASSRRE</sequence>
<protein>
    <submittedName>
        <fullName evidence="1">Uncharacterized protein</fullName>
    </submittedName>
</protein>
<accession>A0A124GMV4</accession>
<reference evidence="1" key="1">
    <citation type="journal article" date="2015" name="Genome Biol. Evol.">
        <title>Organellar Genomes of White Spruce (Picea glauca): Assembly and Annotation.</title>
        <authorList>
            <person name="Jackman S.D."/>
            <person name="Warren R.L."/>
            <person name="Gibb E.A."/>
            <person name="Vandervalk B.P."/>
            <person name="Mohamadi H."/>
            <person name="Chu J."/>
            <person name="Raymond A."/>
            <person name="Pleasance S."/>
            <person name="Coope R."/>
            <person name="Wildung M.R."/>
            <person name="Ritland C.E."/>
            <person name="Bousquet J."/>
            <person name="Jones S.J."/>
            <person name="Bohlmann J."/>
            <person name="Birol I."/>
        </authorList>
    </citation>
    <scope>NUCLEOTIDE SEQUENCE [LARGE SCALE GENOMIC DNA]</scope>
    <source>
        <tissue evidence="1">Flushing bud</tissue>
    </source>
</reference>
<name>A0A124GMV4_PICGL</name>
<comment type="caution">
    <text evidence="1">The sequence shown here is derived from an EMBL/GenBank/DDBJ whole genome shotgun (WGS) entry which is preliminary data.</text>
</comment>
<gene>
    <name evidence="1" type="ORF">ABT39_MTgene6307</name>
</gene>
<evidence type="ECO:0000313" key="1">
    <source>
        <dbReference type="EMBL" id="KUM46852.1"/>
    </source>
</evidence>
<dbReference type="EMBL" id="LKAM01000009">
    <property type="protein sequence ID" value="KUM46852.1"/>
    <property type="molecule type" value="Genomic_DNA"/>
</dbReference>
<proteinExistence type="predicted"/>
<dbReference type="AlphaFoldDB" id="A0A124GMV4"/>